<dbReference type="PANTHER" id="PTHR33112:SF12">
    <property type="entry name" value="HETEROKARYON INCOMPATIBILITY DOMAIN-CONTAINING PROTEIN"/>
    <property type="match status" value="1"/>
</dbReference>
<dbReference type="PANTHER" id="PTHR33112">
    <property type="entry name" value="DOMAIN PROTEIN, PUTATIVE-RELATED"/>
    <property type="match status" value="1"/>
</dbReference>
<dbReference type="InterPro" id="IPR010730">
    <property type="entry name" value="HET"/>
</dbReference>
<sequence length="863" mass="96770">MSTAVSPSSPASTLQRKLCSQCQKLNLSASEFFVPEGREEKNQDNIYNPIVLDIRPWDNVETATDCSLCRLVVSAVGAAQEDWQAGETPQRCQLVSRRLRGYHSQDSDDIRVLELTAQYKWSSVTELLVPVQSNGYPGAFPGRITEPQQIDFNLVRQWMQKCDTEHSEACQHSKTAEFEKIRPDLLVIDVQAQCLRKLPKMSKYMALSYVWGGIKQTETKTHNLHDLLDTPGALSKSCYSIPKTIRDAIELTKQLGEDYLWVDALCIVQDDDSIKQSMIGLMHVIYSNALVTIFAASGSSSDAGLPGVSPSSREVDQLTAPVAQGLTFIYPASFTTIKRSAWSTRGWTYQEYFFSPRRLILTDGQVIYQCNTIRWQEDLAQEHLAPHLTSFQTDNSGKGLGWEPPKARFPNYPSGQWSRYHYFHYLTTYLARKLSYDSDILNAFSGIINDARDGGLVTEYGLTRQYFGLDMLWKHSAWATRRPGFPSWSWAGWNGCIVASGRGKFASDDMWLQKNSWIHWYAYNTETGEFHLLGAGSELELQDRTLQEELGMTTSEMGTDETGQGQFHAPLPRNTQEPSCLIPVLTRLGLNSLDKATATRQSPFPAYRVPALDSSTLLFRTMTAYVWVSCLKPNGQKPELSRGDFAVLPSTPTIYLYTKSGIRIGSAWVSSEDTYDEISRCNDRLAIEIAVLSGPGAGDWRTRMEKPSTWEYMQELVKTGVHIGDVVSRCGMKMEYHKWVVTIYIGMIEELGGGTNEDSTHSVPQGFWEALFFRANLEIIRSGKFPGHSSEELRRAIQSLQAGAQGLREEESTDFLQVLLIGRLGNGVNNGSGGLKERIGVGEVHQDKLALTEGLAFRDVLLR</sequence>
<feature type="domain" description="Heterokaryon incompatibility" evidence="1">
    <location>
        <begin position="204"/>
        <end position="351"/>
    </location>
</feature>
<accession>A0A0B4GPX0</accession>
<keyword evidence="3" id="KW-1185">Reference proteome</keyword>
<evidence type="ECO:0000313" key="2">
    <source>
        <dbReference type="EMBL" id="KID81797.1"/>
    </source>
</evidence>
<name>A0A0B4GPX0_METGA</name>
<protein>
    <submittedName>
        <fullName evidence="2">Proteinrelated to tol protein</fullName>
    </submittedName>
</protein>
<dbReference type="EMBL" id="AZNH01000120">
    <property type="protein sequence ID" value="KID81797.1"/>
    <property type="molecule type" value="Genomic_DNA"/>
</dbReference>
<reference evidence="2 3" key="1">
    <citation type="journal article" date="2014" name="Proc. Natl. Acad. Sci. U.S.A.">
        <title>Trajectory and genomic determinants of fungal-pathogen speciation and host adaptation.</title>
        <authorList>
            <person name="Hu X."/>
            <person name="Xiao G."/>
            <person name="Zheng P."/>
            <person name="Shang Y."/>
            <person name="Su Y."/>
            <person name="Zhang X."/>
            <person name="Liu X."/>
            <person name="Zhan S."/>
            <person name="St Leger R.J."/>
            <person name="Wang C."/>
        </authorList>
    </citation>
    <scope>NUCLEOTIDE SEQUENCE [LARGE SCALE GENOMIC DNA]</scope>
    <source>
        <strain evidence="2 3">ARSEF 977</strain>
    </source>
</reference>
<dbReference type="Pfam" id="PF06985">
    <property type="entry name" value="HET"/>
    <property type="match status" value="1"/>
</dbReference>
<dbReference type="HOGENOM" id="CLU_003953_5_2_1"/>
<organism evidence="2 3">
    <name type="scientific">Metarhizium guizhouense (strain ARSEF 977)</name>
    <dbReference type="NCBI Taxonomy" id="1276136"/>
    <lineage>
        <taxon>Eukaryota</taxon>
        <taxon>Fungi</taxon>
        <taxon>Dikarya</taxon>
        <taxon>Ascomycota</taxon>
        <taxon>Pezizomycotina</taxon>
        <taxon>Sordariomycetes</taxon>
        <taxon>Hypocreomycetidae</taxon>
        <taxon>Hypocreales</taxon>
        <taxon>Clavicipitaceae</taxon>
        <taxon>Metarhizium</taxon>
    </lineage>
</organism>
<comment type="caution">
    <text evidence="2">The sequence shown here is derived from an EMBL/GenBank/DDBJ whole genome shotgun (WGS) entry which is preliminary data.</text>
</comment>
<dbReference type="Proteomes" id="UP000031192">
    <property type="component" value="Unassembled WGS sequence"/>
</dbReference>
<gene>
    <name evidence="2" type="ORF">MGU_10874</name>
</gene>
<evidence type="ECO:0000313" key="3">
    <source>
        <dbReference type="Proteomes" id="UP000031192"/>
    </source>
</evidence>
<proteinExistence type="predicted"/>
<dbReference type="AlphaFoldDB" id="A0A0B4GPX0"/>
<evidence type="ECO:0000259" key="1">
    <source>
        <dbReference type="Pfam" id="PF06985"/>
    </source>
</evidence>